<protein>
    <submittedName>
        <fullName evidence="2">Uncharacterized protein</fullName>
    </submittedName>
</protein>
<evidence type="ECO:0000313" key="2">
    <source>
        <dbReference type="EMBL" id="ELY57200.1"/>
    </source>
</evidence>
<evidence type="ECO:0000313" key="3">
    <source>
        <dbReference type="Proteomes" id="UP000011688"/>
    </source>
</evidence>
<dbReference type="eggNOG" id="ENOG502N5KT">
    <property type="taxonomic scope" value="Archaea"/>
</dbReference>
<proteinExistence type="predicted"/>
<dbReference type="STRING" id="1227497.C491_11883"/>
<keyword evidence="3" id="KW-1185">Reference proteome</keyword>
<dbReference type="EMBL" id="AOIB01000025">
    <property type="protein sequence ID" value="ELY57200.1"/>
    <property type="molecule type" value="Genomic_DNA"/>
</dbReference>
<organism evidence="2 3">
    <name type="scientific">Natronococcus amylolyticus DSM 10524</name>
    <dbReference type="NCBI Taxonomy" id="1227497"/>
    <lineage>
        <taxon>Archaea</taxon>
        <taxon>Methanobacteriati</taxon>
        <taxon>Methanobacteriota</taxon>
        <taxon>Stenosarchaea group</taxon>
        <taxon>Halobacteria</taxon>
        <taxon>Halobacteriales</taxon>
        <taxon>Natrialbaceae</taxon>
        <taxon>Natronococcus</taxon>
    </lineage>
</organism>
<accession>L9X669</accession>
<evidence type="ECO:0000256" key="1">
    <source>
        <dbReference type="SAM" id="Phobius"/>
    </source>
</evidence>
<gene>
    <name evidence="2" type="ORF">C491_11883</name>
</gene>
<sequence>MHREGSADDTLVRHGQCLRSRAQWLFPDSRDTFPVTRLSTIVILVGLARVVPLPPPLGIVLGALLTLVGAGLRRFTEN</sequence>
<keyword evidence="1" id="KW-0472">Membrane</keyword>
<keyword evidence="1" id="KW-0812">Transmembrane</keyword>
<dbReference type="AlphaFoldDB" id="L9X669"/>
<reference evidence="2 3" key="1">
    <citation type="journal article" date="2014" name="PLoS Genet.">
        <title>Phylogenetically driven sequencing of extremely halophilic archaea reveals strategies for static and dynamic osmo-response.</title>
        <authorList>
            <person name="Becker E.A."/>
            <person name="Seitzer P.M."/>
            <person name="Tritt A."/>
            <person name="Larsen D."/>
            <person name="Krusor M."/>
            <person name="Yao A.I."/>
            <person name="Wu D."/>
            <person name="Madern D."/>
            <person name="Eisen J.A."/>
            <person name="Darling A.E."/>
            <person name="Facciotti M.T."/>
        </authorList>
    </citation>
    <scope>NUCLEOTIDE SEQUENCE [LARGE SCALE GENOMIC DNA]</scope>
    <source>
        <strain evidence="2 3">DSM 10524</strain>
    </source>
</reference>
<comment type="caution">
    <text evidence="2">The sequence shown here is derived from an EMBL/GenBank/DDBJ whole genome shotgun (WGS) entry which is preliminary data.</text>
</comment>
<keyword evidence="1" id="KW-1133">Transmembrane helix</keyword>
<feature type="transmembrane region" description="Helical" evidence="1">
    <location>
        <begin position="57"/>
        <end position="75"/>
    </location>
</feature>
<name>L9X669_9EURY</name>
<dbReference type="Proteomes" id="UP000011688">
    <property type="component" value="Unassembled WGS sequence"/>
</dbReference>